<keyword evidence="9" id="KW-1185">Reference proteome</keyword>
<dbReference type="AlphaFoldDB" id="A0A4R2PRQ7"/>
<dbReference type="PANTHER" id="PTHR42781:SF4">
    <property type="entry name" value="SPERMIDINE_PUTRESCINE IMPORT ATP-BINDING PROTEIN POTA"/>
    <property type="match status" value="1"/>
</dbReference>
<dbReference type="GO" id="GO:0015419">
    <property type="term" value="F:ABC-type sulfate transporter activity"/>
    <property type="evidence" value="ECO:0007669"/>
    <property type="project" value="InterPro"/>
</dbReference>
<dbReference type="OrthoDB" id="9802264at2"/>
<dbReference type="GO" id="GO:0043190">
    <property type="term" value="C:ATP-binding cassette (ABC) transporter complex"/>
    <property type="evidence" value="ECO:0007669"/>
    <property type="project" value="InterPro"/>
</dbReference>
<dbReference type="GO" id="GO:0016887">
    <property type="term" value="F:ATP hydrolysis activity"/>
    <property type="evidence" value="ECO:0007669"/>
    <property type="project" value="InterPro"/>
</dbReference>
<dbReference type="Gene3D" id="3.40.50.300">
    <property type="entry name" value="P-loop containing nucleotide triphosphate hydrolases"/>
    <property type="match status" value="1"/>
</dbReference>
<evidence type="ECO:0000256" key="2">
    <source>
        <dbReference type="ARBA" id="ARBA00022741"/>
    </source>
</evidence>
<dbReference type="EMBL" id="SLXO01000001">
    <property type="protein sequence ID" value="TCP38583.1"/>
    <property type="molecule type" value="Genomic_DNA"/>
</dbReference>
<reference evidence="8 9" key="1">
    <citation type="submission" date="2019-03" db="EMBL/GenBank/DDBJ databases">
        <title>Genomic Encyclopedia of Type Strains, Phase IV (KMG-IV): sequencing the most valuable type-strain genomes for metagenomic binning, comparative biology and taxonomic classification.</title>
        <authorList>
            <person name="Goeker M."/>
        </authorList>
    </citation>
    <scope>NUCLEOTIDE SEQUENCE [LARGE SCALE GENOMIC DNA]</scope>
    <source>
        <strain evidence="8 9">DSM 2132</strain>
    </source>
</reference>
<evidence type="ECO:0000256" key="5">
    <source>
        <dbReference type="ARBA" id="ARBA00023032"/>
    </source>
</evidence>
<dbReference type="FunFam" id="3.40.50.300:FF:000425">
    <property type="entry name" value="Probable ABC transporter, ATP-binding subunit"/>
    <property type="match status" value="1"/>
</dbReference>
<dbReference type="SUPFAM" id="SSF50331">
    <property type="entry name" value="MOP-like"/>
    <property type="match status" value="1"/>
</dbReference>
<dbReference type="InParanoid" id="A0A4R2PRQ7"/>
<keyword evidence="3 8" id="KW-0067">ATP-binding</keyword>
<dbReference type="InterPro" id="IPR008995">
    <property type="entry name" value="Mo/tungstate-bd_C_term_dom"/>
</dbReference>
<dbReference type="InterPro" id="IPR003593">
    <property type="entry name" value="AAA+_ATPase"/>
</dbReference>
<keyword evidence="2" id="KW-0547">Nucleotide-binding</keyword>
<dbReference type="GO" id="GO:0005524">
    <property type="term" value="F:ATP binding"/>
    <property type="evidence" value="ECO:0007669"/>
    <property type="project" value="UniProtKB-KW"/>
</dbReference>
<evidence type="ECO:0000313" key="9">
    <source>
        <dbReference type="Proteomes" id="UP000295399"/>
    </source>
</evidence>
<keyword evidence="5" id="KW-0764">Sulfate transport</keyword>
<feature type="compositionally biased region" description="Basic and acidic residues" evidence="6">
    <location>
        <begin position="297"/>
        <end position="306"/>
    </location>
</feature>
<dbReference type="Pfam" id="PF00005">
    <property type="entry name" value="ABC_tran"/>
    <property type="match status" value="1"/>
</dbReference>
<dbReference type="FunCoup" id="A0A4R2PRQ7">
    <property type="interactions" value="179"/>
</dbReference>
<dbReference type="PROSITE" id="PS00211">
    <property type="entry name" value="ABC_TRANSPORTER_1"/>
    <property type="match status" value="1"/>
</dbReference>
<evidence type="ECO:0000313" key="8">
    <source>
        <dbReference type="EMBL" id="TCP38583.1"/>
    </source>
</evidence>
<keyword evidence="1" id="KW-0813">Transport</keyword>
<evidence type="ECO:0000256" key="3">
    <source>
        <dbReference type="ARBA" id="ARBA00022840"/>
    </source>
</evidence>
<dbReference type="InterPro" id="IPR005666">
    <property type="entry name" value="Sulph_transpt1"/>
</dbReference>
<dbReference type="InterPro" id="IPR027417">
    <property type="entry name" value="P-loop_NTPase"/>
</dbReference>
<keyword evidence="4" id="KW-1278">Translocase</keyword>
<dbReference type="PANTHER" id="PTHR42781">
    <property type="entry name" value="SPERMIDINE/PUTRESCINE IMPORT ATP-BINDING PROTEIN POTA"/>
    <property type="match status" value="1"/>
</dbReference>
<feature type="region of interest" description="Disordered" evidence="6">
    <location>
        <begin position="372"/>
        <end position="408"/>
    </location>
</feature>
<feature type="domain" description="ABC transporter" evidence="7">
    <location>
        <begin position="3"/>
        <end position="237"/>
    </location>
</feature>
<dbReference type="SMART" id="SM00382">
    <property type="entry name" value="AAA"/>
    <property type="match status" value="1"/>
</dbReference>
<feature type="compositionally biased region" description="Low complexity" evidence="6">
    <location>
        <begin position="323"/>
        <end position="333"/>
    </location>
</feature>
<evidence type="ECO:0000259" key="7">
    <source>
        <dbReference type="PROSITE" id="PS50893"/>
    </source>
</evidence>
<sequence>MDVRIDHVRKEFGRFAALDDTSLTIHDGELVALLGPSGSGKTTLLRVLAGLERPSAGRILFGDQDAASLSVQERNIGFVFQHYALFKHMTVLDNVAFGLSVCPARRRPPRAEIAARARRLLALVQIDGLDRRYPDQLSGGQRQRVALARALATDPRVLLLDEPFGALDARVRKDLRHWLRGFHDRTGHTTVFVTHDQDEALELADRVVVMNAGRVEQVADPDTLYDRPASPFVFAFIGDSSSLPATVRAGRLWVAGRALGPVPAADGPVRLFFRPHHARLADTGALVGRVVASRRQGDRRRLDVALRPDAPSDAPSDAPPDAPSDAAGPPHSADLPRPGDAPAASTPVEIDVATDAAPPVGASIRFDITRPSLFPAPAAPRRPIVVAPRPGTALAPPGPKPDRAHAAG</sequence>
<protein>
    <submittedName>
        <fullName evidence="8">Sulfate transport system ATP-binding protein</fullName>
    </submittedName>
</protein>
<dbReference type="GO" id="GO:0015697">
    <property type="term" value="P:quaternary ammonium group transport"/>
    <property type="evidence" value="ECO:0007669"/>
    <property type="project" value="UniProtKB-ARBA"/>
</dbReference>
<dbReference type="SUPFAM" id="SSF52540">
    <property type="entry name" value="P-loop containing nucleoside triphosphate hydrolases"/>
    <property type="match status" value="1"/>
</dbReference>
<proteinExistence type="predicted"/>
<dbReference type="NCBIfam" id="TIGR00968">
    <property type="entry name" value="3a0106s01"/>
    <property type="match status" value="1"/>
</dbReference>
<feature type="compositionally biased region" description="Low complexity" evidence="6">
    <location>
        <begin position="375"/>
        <end position="390"/>
    </location>
</feature>
<gene>
    <name evidence="8" type="ORF">EV659_101490</name>
</gene>
<name>A0A4R2PRQ7_RHOSA</name>
<dbReference type="InterPro" id="IPR003439">
    <property type="entry name" value="ABC_transporter-like_ATP-bd"/>
</dbReference>
<evidence type="ECO:0000256" key="4">
    <source>
        <dbReference type="ARBA" id="ARBA00022967"/>
    </source>
</evidence>
<accession>A0A4R2PRQ7</accession>
<comment type="caution">
    <text evidence="8">The sequence shown here is derived from an EMBL/GenBank/DDBJ whole genome shotgun (WGS) entry which is preliminary data.</text>
</comment>
<dbReference type="Proteomes" id="UP000295399">
    <property type="component" value="Unassembled WGS sequence"/>
</dbReference>
<organism evidence="8 9">
    <name type="scientific">Rhodothalassium salexigens DSM 2132</name>
    <dbReference type="NCBI Taxonomy" id="1188247"/>
    <lineage>
        <taxon>Bacteria</taxon>
        <taxon>Pseudomonadati</taxon>
        <taxon>Pseudomonadota</taxon>
        <taxon>Alphaproteobacteria</taxon>
        <taxon>Rhodothalassiales</taxon>
        <taxon>Rhodothalassiaceae</taxon>
        <taxon>Rhodothalassium</taxon>
    </lineage>
</organism>
<dbReference type="InterPro" id="IPR017871">
    <property type="entry name" value="ABC_transporter-like_CS"/>
</dbReference>
<feature type="region of interest" description="Disordered" evidence="6">
    <location>
        <begin position="297"/>
        <end position="354"/>
    </location>
</feature>
<dbReference type="PROSITE" id="PS50893">
    <property type="entry name" value="ABC_TRANSPORTER_2"/>
    <property type="match status" value="1"/>
</dbReference>
<evidence type="ECO:0000256" key="1">
    <source>
        <dbReference type="ARBA" id="ARBA00022448"/>
    </source>
</evidence>
<dbReference type="InterPro" id="IPR050093">
    <property type="entry name" value="ABC_SmlMolc_Importer"/>
</dbReference>
<evidence type="ECO:0000256" key="6">
    <source>
        <dbReference type="SAM" id="MobiDB-lite"/>
    </source>
</evidence>